<dbReference type="InterPro" id="IPR023210">
    <property type="entry name" value="NADP_OxRdtase_dom"/>
</dbReference>
<dbReference type="RefSeq" id="WP_253661051.1">
    <property type="nucleotide sequence ID" value="NZ_BAAAJQ010000001.1"/>
</dbReference>
<sequence length="308" mass="32844">MVQIGPTDLDTFPLVLGGNTFGWTSDEQQSGAVLDAFTEAGGSFIDTADQYSQWAPGHSGGESETVLGNWLTRRGNRDSVIIATKVGKREEHLGLSPDNIRASVDGSLERLQTDHIDIYYAHAEDPTVPLHDIAVAFDGLVAAGKIRHIGLSNFSPVLIEEWFSVADALGLAKPVALQPQYSLVHRTEYEGGLQQIAVDNGLAVLPYWGLASGFLTGKYAQGKQFDDTARASMASGYATDEGYAVLKKVTEIADAHGVEPATVALAWLSTRPQITAPIASARTPEQLPALLAAATLELSDDELAALED</sequence>
<dbReference type="EMBL" id="JAMTCJ010000002">
    <property type="protein sequence ID" value="MCP2176025.1"/>
    <property type="molecule type" value="Genomic_DNA"/>
</dbReference>
<dbReference type="PANTHER" id="PTHR43364">
    <property type="entry name" value="NADH-SPECIFIC METHYLGLYOXAL REDUCTASE-RELATED"/>
    <property type="match status" value="1"/>
</dbReference>
<protein>
    <submittedName>
        <fullName evidence="2">Oxidoreductase</fullName>
    </submittedName>
</protein>
<dbReference type="PANTHER" id="PTHR43364:SF6">
    <property type="entry name" value="OXIDOREDUCTASE-RELATED"/>
    <property type="match status" value="1"/>
</dbReference>
<dbReference type="InterPro" id="IPR018170">
    <property type="entry name" value="Aldo/ket_reductase_CS"/>
</dbReference>
<keyword evidence="3" id="KW-1185">Reference proteome</keyword>
<dbReference type="InterPro" id="IPR050523">
    <property type="entry name" value="AKR_Detox_Biosynth"/>
</dbReference>
<name>A0ABT1HGB0_9NOCA</name>
<dbReference type="PROSITE" id="PS00062">
    <property type="entry name" value="ALDOKETO_REDUCTASE_2"/>
    <property type="match status" value="1"/>
</dbReference>
<proteinExistence type="predicted"/>
<dbReference type="Pfam" id="PF00248">
    <property type="entry name" value="Aldo_ket_red"/>
    <property type="match status" value="1"/>
</dbReference>
<dbReference type="Gene3D" id="3.20.20.100">
    <property type="entry name" value="NADP-dependent oxidoreductase domain"/>
    <property type="match status" value="1"/>
</dbReference>
<accession>A0ABT1HGB0</accession>
<evidence type="ECO:0000313" key="2">
    <source>
        <dbReference type="EMBL" id="MCP2176025.1"/>
    </source>
</evidence>
<evidence type="ECO:0000259" key="1">
    <source>
        <dbReference type="Pfam" id="PF00248"/>
    </source>
</evidence>
<reference evidence="2 3" key="1">
    <citation type="submission" date="2022-06" db="EMBL/GenBank/DDBJ databases">
        <title>Genomic Encyclopedia of Archaeal and Bacterial Type Strains, Phase II (KMG-II): from individual species to whole genera.</title>
        <authorList>
            <person name="Goeker M."/>
        </authorList>
    </citation>
    <scope>NUCLEOTIDE SEQUENCE [LARGE SCALE GENOMIC DNA]</scope>
    <source>
        <strain evidence="2 3">DSM 44693</strain>
    </source>
</reference>
<dbReference type="SUPFAM" id="SSF51430">
    <property type="entry name" value="NAD(P)-linked oxidoreductase"/>
    <property type="match status" value="1"/>
</dbReference>
<organism evidence="2 3">
    <name type="scientific">Williamsia maris</name>
    <dbReference type="NCBI Taxonomy" id="72806"/>
    <lineage>
        <taxon>Bacteria</taxon>
        <taxon>Bacillati</taxon>
        <taxon>Actinomycetota</taxon>
        <taxon>Actinomycetes</taxon>
        <taxon>Mycobacteriales</taxon>
        <taxon>Nocardiaceae</taxon>
        <taxon>Williamsia</taxon>
    </lineage>
</organism>
<comment type="caution">
    <text evidence="2">The sequence shown here is derived from an EMBL/GenBank/DDBJ whole genome shotgun (WGS) entry which is preliminary data.</text>
</comment>
<dbReference type="PRINTS" id="PR00069">
    <property type="entry name" value="ALDKETRDTASE"/>
</dbReference>
<evidence type="ECO:0000313" key="3">
    <source>
        <dbReference type="Proteomes" id="UP001206895"/>
    </source>
</evidence>
<dbReference type="Proteomes" id="UP001206895">
    <property type="component" value="Unassembled WGS sequence"/>
</dbReference>
<dbReference type="InterPro" id="IPR036812">
    <property type="entry name" value="NAD(P)_OxRdtase_dom_sf"/>
</dbReference>
<feature type="domain" description="NADP-dependent oxidoreductase" evidence="1">
    <location>
        <begin position="13"/>
        <end position="307"/>
    </location>
</feature>
<gene>
    <name evidence="2" type="ORF">LX13_001844</name>
</gene>
<dbReference type="CDD" id="cd19081">
    <property type="entry name" value="AKR_AKR9C1"/>
    <property type="match status" value="1"/>
</dbReference>
<dbReference type="InterPro" id="IPR020471">
    <property type="entry name" value="AKR"/>
</dbReference>